<keyword evidence="3" id="KW-0808">Transferase</keyword>
<dbReference type="AlphaFoldDB" id="A0AAN6NQE3"/>
<proteinExistence type="predicted"/>
<evidence type="ECO:0000256" key="1">
    <source>
        <dbReference type="SAM" id="MobiDB-lite"/>
    </source>
</evidence>
<dbReference type="PANTHER" id="PTHR24359:SF37">
    <property type="entry name" value="PROTEIN KINASE DOMAIN-CONTAINING PROTEIN"/>
    <property type="match status" value="1"/>
</dbReference>
<evidence type="ECO:0000313" key="4">
    <source>
        <dbReference type="Proteomes" id="UP001303222"/>
    </source>
</evidence>
<dbReference type="SMART" id="SM00220">
    <property type="entry name" value="S_TKc"/>
    <property type="match status" value="1"/>
</dbReference>
<dbReference type="Pfam" id="PF00069">
    <property type="entry name" value="Pkinase"/>
    <property type="match status" value="1"/>
</dbReference>
<protein>
    <submittedName>
        <fullName evidence="3">Kinase-like domain-containing protein</fullName>
    </submittedName>
</protein>
<dbReference type="Gene3D" id="3.30.200.20">
    <property type="entry name" value="Phosphorylase Kinase, domain 1"/>
    <property type="match status" value="1"/>
</dbReference>
<feature type="region of interest" description="Disordered" evidence="1">
    <location>
        <begin position="134"/>
        <end position="178"/>
    </location>
</feature>
<gene>
    <name evidence="3" type="ORF">QBC32DRAFT_42663</name>
</gene>
<feature type="domain" description="Protein kinase" evidence="2">
    <location>
        <begin position="365"/>
        <end position="680"/>
    </location>
</feature>
<dbReference type="Gene3D" id="1.10.510.10">
    <property type="entry name" value="Transferase(Phosphotransferase) domain 1"/>
    <property type="match status" value="1"/>
</dbReference>
<dbReference type="Proteomes" id="UP001303222">
    <property type="component" value="Unassembled WGS sequence"/>
</dbReference>
<evidence type="ECO:0000259" key="2">
    <source>
        <dbReference type="PROSITE" id="PS50011"/>
    </source>
</evidence>
<organism evidence="3 4">
    <name type="scientific">Pseudoneurospora amorphoporcata</name>
    <dbReference type="NCBI Taxonomy" id="241081"/>
    <lineage>
        <taxon>Eukaryota</taxon>
        <taxon>Fungi</taxon>
        <taxon>Dikarya</taxon>
        <taxon>Ascomycota</taxon>
        <taxon>Pezizomycotina</taxon>
        <taxon>Sordariomycetes</taxon>
        <taxon>Sordariomycetidae</taxon>
        <taxon>Sordariales</taxon>
        <taxon>Sordariaceae</taxon>
        <taxon>Pseudoneurospora</taxon>
    </lineage>
</organism>
<dbReference type="CDD" id="cd00180">
    <property type="entry name" value="PKc"/>
    <property type="match status" value="1"/>
</dbReference>
<dbReference type="EMBL" id="MU859229">
    <property type="protein sequence ID" value="KAK3949093.1"/>
    <property type="molecule type" value="Genomic_DNA"/>
</dbReference>
<comment type="caution">
    <text evidence="3">The sequence shown here is derived from an EMBL/GenBank/DDBJ whole genome shotgun (WGS) entry which is preliminary data.</text>
</comment>
<dbReference type="SUPFAM" id="SSF56112">
    <property type="entry name" value="Protein kinase-like (PK-like)"/>
    <property type="match status" value="1"/>
</dbReference>
<feature type="compositionally biased region" description="Basic and acidic residues" evidence="1">
    <location>
        <begin position="67"/>
        <end position="96"/>
    </location>
</feature>
<dbReference type="InterPro" id="IPR000719">
    <property type="entry name" value="Prot_kinase_dom"/>
</dbReference>
<dbReference type="PROSITE" id="PS50011">
    <property type="entry name" value="PROTEIN_KINASE_DOM"/>
    <property type="match status" value="1"/>
</dbReference>
<reference evidence="3" key="1">
    <citation type="journal article" date="2023" name="Mol. Phylogenet. Evol.">
        <title>Genome-scale phylogeny and comparative genomics of the fungal order Sordariales.</title>
        <authorList>
            <person name="Hensen N."/>
            <person name="Bonometti L."/>
            <person name="Westerberg I."/>
            <person name="Brannstrom I.O."/>
            <person name="Guillou S."/>
            <person name="Cros-Aarteil S."/>
            <person name="Calhoun S."/>
            <person name="Haridas S."/>
            <person name="Kuo A."/>
            <person name="Mondo S."/>
            <person name="Pangilinan J."/>
            <person name="Riley R."/>
            <person name="LaButti K."/>
            <person name="Andreopoulos B."/>
            <person name="Lipzen A."/>
            <person name="Chen C."/>
            <person name="Yan M."/>
            <person name="Daum C."/>
            <person name="Ng V."/>
            <person name="Clum A."/>
            <person name="Steindorff A."/>
            <person name="Ohm R.A."/>
            <person name="Martin F."/>
            <person name="Silar P."/>
            <person name="Natvig D.O."/>
            <person name="Lalanne C."/>
            <person name="Gautier V."/>
            <person name="Ament-Velasquez S.L."/>
            <person name="Kruys A."/>
            <person name="Hutchinson M.I."/>
            <person name="Powell A.J."/>
            <person name="Barry K."/>
            <person name="Miller A.N."/>
            <person name="Grigoriev I.V."/>
            <person name="Debuchy R."/>
            <person name="Gladieux P."/>
            <person name="Hiltunen Thoren M."/>
            <person name="Johannesson H."/>
        </authorList>
    </citation>
    <scope>NUCLEOTIDE SEQUENCE</scope>
    <source>
        <strain evidence="3">CBS 626.80</strain>
    </source>
</reference>
<dbReference type="GO" id="GO:0005524">
    <property type="term" value="F:ATP binding"/>
    <property type="evidence" value="ECO:0007669"/>
    <property type="project" value="InterPro"/>
</dbReference>
<reference evidence="3" key="2">
    <citation type="submission" date="2023-06" db="EMBL/GenBank/DDBJ databases">
        <authorList>
            <consortium name="Lawrence Berkeley National Laboratory"/>
            <person name="Mondo S.J."/>
            <person name="Hensen N."/>
            <person name="Bonometti L."/>
            <person name="Westerberg I."/>
            <person name="Brannstrom I.O."/>
            <person name="Guillou S."/>
            <person name="Cros-Aarteil S."/>
            <person name="Calhoun S."/>
            <person name="Haridas S."/>
            <person name="Kuo A."/>
            <person name="Pangilinan J."/>
            <person name="Riley R."/>
            <person name="Labutti K."/>
            <person name="Andreopoulos B."/>
            <person name="Lipzen A."/>
            <person name="Chen C."/>
            <person name="Yanf M."/>
            <person name="Daum C."/>
            <person name="Ng V."/>
            <person name="Clum A."/>
            <person name="Steindorff A."/>
            <person name="Ohm R."/>
            <person name="Martin F."/>
            <person name="Silar P."/>
            <person name="Natvig D."/>
            <person name="Lalanne C."/>
            <person name="Gautier V."/>
            <person name="Ament-Velasquez S.L."/>
            <person name="Kruys A."/>
            <person name="Hutchinson M.I."/>
            <person name="Powell A.J."/>
            <person name="Barry K."/>
            <person name="Miller A.N."/>
            <person name="Grigoriev I.V."/>
            <person name="Debuchy R."/>
            <person name="Gladieux P."/>
            <person name="Thoren M.H."/>
            <person name="Johannesson H."/>
        </authorList>
    </citation>
    <scope>NUCLEOTIDE SEQUENCE</scope>
    <source>
        <strain evidence="3">CBS 626.80</strain>
    </source>
</reference>
<evidence type="ECO:0000313" key="3">
    <source>
        <dbReference type="EMBL" id="KAK3949093.1"/>
    </source>
</evidence>
<dbReference type="InterPro" id="IPR011009">
    <property type="entry name" value="Kinase-like_dom_sf"/>
</dbReference>
<accession>A0AAN6NQE3</accession>
<dbReference type="GO" id="GO:0004674">
    <property type="term" value="F:protein serine/threonine kinase activity"/>
    <property type="evidence" value="ECO:0007669"/>
    <property type="project" value="TreeGrafter"/>
</dbReference>
<keyword evidence="4" id="KW-1185">Reference proteome</keyword>
<sequence length="680" mass="78019">MGSFQSAKSFIFGRRATVDLPTRPNPALPTSRDLHISENASSQFSYSLVDPESHESLGPSDSCDSTDIEKYDSNDNREQLRGLERTGEQFQRRESMEEPDNELMLTQLSAHHNGSNETNLVAIAPFRQGGLPNLGNEIILSRPTEPSDPSDRGQRRYSREHRPRGHKPRSRRRGHSGHGACLQDSLFEALQNRDLLTQGFFPTNSLNNIITARAVKNELRRHFPRATYDHDLVWKYARQICGENPVQTTTHEHREKRKSFHKIFAILVMCNMTPKIINFLEEGLSDSDLPLKLVIPPTGRYDLQRQEQHGSRLNFFRRGWTDFQMCEFSQWQWTTLAPFFERADGHRDVNHYPLFPRSILPFTEVTGVEGTEEGGGGFVFEAKIHPDHHTFHNQECAYNPESVAEKKKPEIERHCACRFAVKRLHSRERSTFNQEVDILKKFSNERHSHLISLLATYERKDKFYLIFPFAEANLNSYWKKVHPSPCIDKATVWWVAEQCKGIANGVVHIHAYESSRSDSHLKEPRKLLGHHGDIKPDNVLWFSTPAGAKELTAHSPNFRGGTLKLTDFGLAGLDTRRTVSRDIGDIAISRDYCAPEFDVDGDCKPGRQKDMWALGCVYLEFITWLVGGWPLVEEFRNARKMKDPNWNSFETSTFFMLDTRSVIKPKVIEVGYAPVLFQLS</sequence>
<feature type="compositionally biased region" description="Basic residues" evidence="1">
    <location>
        <begin position="155"/>
        <end position="176"/>
    </location>
</feature>
<name>A0AAN6NQE3_9PEZI</name>
<keyword evidence="3" id="KW-0418">Kinase</keyword>
<feature type="region of interest" description="Disordered" evidence="1">
    <location>
        <begin position="47"/>
        <end position="99"/>
    </location>
</feature>
<dbReference type="PANTHER" id="PTHR24359">
    <property type="entry name" value="SERINE/THREONINE-PROTEIN KINASE SBK1"/>
    <property type="match status" value="1"/>
</dbReference>